<reference evidence="2 3" key="1">
    <citation type="submission" date="2019-05" db="EMBL/GenBank/DDBJ databases">
        <title>Another draft genome of Portunus trituberculatus and its Hox gene families provides insights of decapod evolution.</title>
        <authorList>
            <person name="Jeong J.-H."/>
            <person name="Song I."/>
            <person name="Kim S."/>
            <person name="Choi T."/>
            <person name="Kim D."/>
            <person name="Ryu S."/>
            <person name="Kim W."/>
        </authorList>
    </citation>
    <scope>NUCLEOTIDE SEQUENCE [LARGE SCALE GENOMIC DNA]</scope>
    <source>
        <tissue evidence="2">Muscle</tissue>
    </source>
</reference>
<accession>A0A5B7KB61</accession>
<evidence type="ECO:0000256" key="1">
    <source>
        <dbReference type="SAM" id="Phobius"/>
    </source>
</evidence>
<dbReference type="Proteomes" id="UP000324222">
    <property type="component" value="Unassembled WGS sequence"/>
</dbReference>
<feature type="transmembrane region" description="Helical" evidence="1">
    <location>
        <begin position="23"/>
        <end position="47"/>
    </location>
</feature>
<dbReference type="EMBL" id="VSRR010138270">
    <property type="protein sequence ID" value="MPD03857.1"/>
    <property type="molecule type" value="Genomic_DNA"/>
</dbReference>
<evidence type="ECO:0000313" key="3">
    <source>
        <dbReference type="Proteomes" id="UP000324222"/>
    </source>
</evidence>
<comment type="caution">
    <text evidence="2">The sequence shown here is derived from an EMBL/GenBank/DDBJ whole genome shotgun (WGS) entry which is preliminary data.</text>
</comment>
<gene>
    <name evidence="2" type="ORF">E2C01_099512</name>
</gene>
<organism evidence="2 3">
    <name type="scientific">Portunus trituberculatus</name>
    <name type="common">Swimming crab</name>
    <name type="synonym">Neptunus trituberculatus</name>
    <dbReference type="NCBI Taxonomy" id="210409"/>
    <lineage>
        <taxon>Eukaryota</taxon>
        <taxon>Metazoa</taxon>
        <taxon>Ecdysozoa</taxon>
        <taxon>Arthropoda</taxon>
        <taxon>Crustacea</taxon>
        <taxon>Multicrustacea</taxon>
        <taxon>Malacostraca</taxon>
        <taxon>Eumalacostraca</taxon>
        <taxon>Eucarida</taxon>
        <taxon>Decapoda</taxon>
        <taxon>Pleocyemata</taxon>
        <taxon>Brachyura</taxon>
        <taxon>Eubrachyura</taxon>
        <taxon>Portunoidea</taxon>
        <taxon>Portunidae</taxon>
        <taxon>Portuninae</taxon>
        <taxon>Portunus</taxon>
    </lineage>
</organism>
<proteinExistence type="predicted"/>
<dbReference type="AlphaFoldDB" id="A0A5B7KB61"/>
<keyword evidence="3" id="KW-1185">Reference proteome</keyword>
<sequence>MSLLMPYKGEQYMGSERRWIREVSYWVVMPVLVVAGLAINTIAIHLLHKPRIRDLPAVA</sequence>
<keyword evidence="1" id="KW-0812">Transmembrane</keyword>
<keyword evidence="1" id="KW-0472">Membrane</keyword>
<protein>
    <submittedName>
        <fullName evidence="2">Uncharacterized protein</fullName>
    </submittedName>
</protein>
<evidence type="ECO:0000313" key="2">
    <source>
        <dbReference type="EMBL" id="MPD03857.1"/>
    </source>
</evidence>
<keyword evidence="1" id="KW-1133">Transmembrane helix</keyword>
<name>A0A5B7KB61_PORTR</name>